<reference evidence="2" key="1">
    <citation type="journal article" date="2023" name="Insect Mol. Biol.">
        <title>Genome sequencing provides insights into the evolution of gene families encoding plant cell wall-degrading enzymes in longhorned beetles.</title>
        <authorList>
            <person name="Shin N.R."/>
            <person name="Okamura Y."/>
            <person name="Kirsch R."/>
            <person name="Pauchet Y."/>
        </authorList>
    </citation>
    <scope>NUCLEOTIDE SEQUENCE</scope>
    <source>
        <strain evidence="2">RBIC_L_NR</strain>
    </source>
</reference>
<sequence length="78" mass="8780">MKTAFVFMCVIIGAFAANLLEIEEHKLHHIHEECQSNPATYADDELLKNLSENLDNPQVGAHMLCESVKVGLQKQMEI</sequence>
<keyword evidence="1" id="KW-0732">Signal</keyword>
<gene>
    <name evidence="2" type="ORF">NQ314_014928</name>
</gene>
<feature type="signal peptide" evidence="1">
    <location>
        <begin position="1"/>
        <end position="16"/>
    </location>
</feature>
<name>A0AAV8X095_9CUCU</name>
<evidence type="ECO:0000256" key="1">
    <source>
        <dbReference type="SAM" id="SignalP"/>
    </source>
</evidence>
<dbReference type="EMBL" id="JANEYF010004127">
    <property type="protein sequence ID" value="KAJ8932144.1"/>
    <property type="molecule type" value="Genomic_DNA"/>
</dbReference>
<evidence type="ECO:0000313" key="2">
    <source>
        <dbReference type="EMBL" id="KAJ8932144.1"/>
    </source>
</evidence>
<accession>A0AAV8X095</accession>
<feature type="chain" id="PRO_5043798855" evidence="1">
    <location>
        <begin position="17"/>
        <end position="78"/>
    </location>
</feature>
<proteinExistence type="predicted"/>
<dbReference type="Proteomes" id="UP001162156">
    <property type="component" value="Unassembled WGS sequence"/>
</dbReference>
<organism evidence="2 3">
    <name type="scientific">Rhamnusium bicolor</name>
    <dbReference type="NCBI Taxonomy" id="1586634"/>
    <lineage>
        <taxon>Eukaryota</taxon>
        <taxon>Metazoa</taxon>
        <taxon>Ecdysozoa</taxon>
        <taxon>Arthropoda</taxon>
        <taxon>Hexapoda</taxon>
        <taxon>Insecta</taxon>
        <taxon>Pterygota</taxon>
        <taxon>Neoptera</taxon>
        <taxon>Endopterygota</taxon>
        <taxon>Coleoptera</taxon>
        <taxon>Polyphaga</taxon>
        <taxon>Cucujiformia</taxon>
        <taxon>Chrysomeloidea</taxon>
        <taxon>Cerambycidae</taxon>
        <taxon>Lepturinae</taxon>
        <taxon>Rhagiini</taxon>
        <taxon>Rhamnusium</taxon>
    </lineage>
</organism>
<keyword evidence="3" id="KW-1185">Reference proteome</keyword>
<evidence type="ECO:0000313" key="3">
    <source>
        <dbReference type="Proteomes" id="UP001162156"/>
    </source>
</evidence>
<dbReference type="AlphaFoldDB" id="A0AAV8X095"/>
<comment type="caution">
    <text evidence="2">The sequence shown here is derived from an EMBL/GenBank/DDBJ whole genome shotgun (WGS) entry which is preliminary data.</text>
</comment>
<protein>
    <submittedName>
        <fullName evidence="2">Uncharacterized protein</fullName>
    </submittedName>
</protein>